<gene>
    <name evidence="1" type="ORF">I8755_31790</name>
</gene>
<proteinExistence type="predicted"/>
<protein>
    <submittedName>
        <fullName evidence="1">Uncharacterized protein</fullName>
    </submittedName>
</protein>
<dbReference type="RefSeq" id="WP_198504209.1">
    <property type="nucleotide sequence ID" value="NZ_CP065959.1"/>
</dbReference>
<name>A0A7T4PLY9_9ACTN</name>
<evidence type="ECO:0000313" key="2">
    <source>
        <dbReference type="Proteomes" id="UP000596130"/>
    </source>
</evidence>
<organism evidence="1 2">
    <name type="scientific">Streptomyces alfalfae</name>
    <dbReference type="NCBI Taxonomy" id="1642299"/>
    <lineage>
        <taxon>Bacteria</taxon>
        <taxon>Bacillati</taxon>
        <taxon>Actinomycetota</taxon>
        <taxon>Actinomycetes</taxon>
        <taxon>Kitasatosporales</taxon>
        <taxon>Streptomycetaceae</taxon>
        <taxon>Streptomyces</taxon>
    </lineage>
</organism>
<sequence>MTLDALVCSLGFAVRPCFLVNDVIGRESLPTPKFLRRPPGRERAHQR</sequence>
<accession>A0A7T4PLY9</accession>
<dbReference type="AlphaFoldDB" id="A0A7T4PLY9"/>
<dbReference type="EMBL" id="CP065959">
    <property type="protein sequence ID" value="QQC92459.1"/>
    <property type="molecule type" value="Genomic_DNA"/>
</dbReference>
<dbReference type="Proteomes" id="UP000596130">
    <property type="component" value="Chromosome"/>
</dbReference>
<evidence type="ECO:0000313" key="1">
    <source>
        <dbReference type="EMBL" id="QQC92459.1"/>
    </source>
</evidence>
<reference evidence="1 2" key="1">
    <citation type="submission" date="2020-12" db="EMBL/GenBank/DDBJ databases">
        <title>Identification and biosynthesis of polyene macrolides produced by Streptomyces alfalfae Men-myco-93-63.</title>
        <authorList>
            <person name="Liu D."/>
            <person name="Li Y."/>
            <person name="Liu L."/>
            <person name="Han X."/>
            <person name="Shen F."/>
        </authorList>
    </citation>
    <scope>NUCLEOTIDE SEQUENCE [LARGE SCALE GENOMIC DNA]</scope>
    <source>
        <strain evidence="1 2">Men-myco-93-63</strain>
    </source>
</reference>